<evidence type="ECO:0000313" key="1">
    <source>
        <dbReference type="EMBL" id="QWS32549.1"/>
    </source>
</evidence>
<protein>
    <submittedName>
        <fullName evidence="1">HNH endonuclease</fullName>
    </submittedName>
</protein>
<sequence length="288" mass="32455">MRSLPKPTLPPEEIFLAAIGTMHRQSDRTLHLAELANVAALGTLYDDTLSVTDANALIRSQFTLGGLTSEQMGRVYSYRLRRIDSPIRYYYDDVLAATDDDICPYCGERGAMTVDHYVPQAKFSALNVTPSNLVPACRDCNHDKGAYEPGVNRPAILHPYFDSIDHLPWLGVKIGWPASPARSSAPTVDYEVDASVFASHPTLRSRVMKHFDLLKLRQLYRTKAGQRLNELERRLPGVFRSSQASGIRKHLAEEASAGLAYSNNYWERRLHLALIADNHYCEKHFDRP</sequence>
<evidence type="ECO:0000313" key="2">
    <source>
        <dbReference type="Proteomes" id="UP000681794"/>
    </source>
</evidence>
<keyword evidence="1" id="KW-0540">Nuclease</keyword>
<keyword evidence="2" id="KW-1185">Reference proteome</keyword>
<dbReference type="Proteomes" id="UP000681794">
    <property type="component" value="Chromosome"/>
</dbReference>
<name>A0ACD1E142_9MICO</name>
<keyword evidence="1" id="KW-0255">Endonuclease</keyword>
<reference evidence="1" key="1">
    <citation type="submission" date="2021-06" db="EMBL/GenBank/DDBJ databases">
        <authorList>
            <person name="Ellington A.J."/>
            <person name="Bryan N.C."/>
            <person name="Christner B.C."/>
            <person name="Reisch C.R."/>
        </authorList>
    </citation>
    <scope>NUCLEOTIDE SEQUENCE</scope>
    <source>
        <strain evidence="1">L6-1</strain>
    </source>
</reference>
<proteinExistence type="predicted"/>
<dbReference type="EMBL" id="CP076544">
    <property type="protein sequence ID" value="QWS32549.1"/>
    <property type="molecule type" value="Genomic_DNA"/>
</dbReference>
<accession>A0ACD1E142</accession>
<keyword evidence="1" id="KW-0378">Hydrolase</keyword>
<gene>
    <name evidence="1" type="ORF">KM842_09620</name>
</gene>
<organism evidence="1 2">
    <name type="scientific">Curtobacterium aetherium</name>
    <dbReference type="NCBI Taxonomy" id="2841594"/>
    <lineage>
        <taxon>Bacteria</taxon>
        <taxon>Bacillati</taxon>
        <taxon>Actinomycetota</taxon>
        <taxon>Actinomycetes</taxon>
        <taxon>Micrococcales</taxon>
        <taxon>Microbacteriaceae</taxon>
        <taxon>Curtobacterium</taxon>
    </lineage>
</organism>